<gene>
    <name evidence="1" type="ORF">CAZ10_09895</name>
</gene>
<reference evidence="2" key="1">
    <citation type="submission" date="2017-05" db="EMBL/GenBank/DDBJ databases">
        <authorList>
            <person name="Giani T."/>
            <person name="Arena F."/>
            <person name="Pollini S."/>
            <person name="Di Pilato V."/>
            <person name="D'Andrea M.M."/>
            <person name="Henrici De Angelis L."/>
            <person name="Bassetti M."/>
            <person name="Rossolini G.M."/>
        </authorList>
    </citation>
    <scope>NUCLEOTIDE SEQUENCE [LARGE SCALE GENOMIC DNA]</scope>
    <source>
        <strain evidence="2">S567_C10_BS</strain>
    </source>
</reference>
<sequence length="119" mass="13327">MTKVTEAVRDAIATAQNQRSTVPELPSDWIKRAETAIKQESLPAVMDVAVELVESHAGYRATWDHWPWLDTLRDVTRVERALRNAKKILGYGEPDRAVKYFCRFAGSTEVTAKAALGLN</sequence>
<evidence type="ECO:0000313" key="2">
    <source>
        <dbReference type="Proteomes" id="UP000194857"/>
    </source>
</evidence>
<comment type="caution">
    <text evidence="1">The sequence shown here is derived from an EMBL/GenBank/DDBJ whole genome shotgun (WGS) entry which is preliminary data.</text>
</comment>
<name>A0A241XSS4_PSEAI</name>
<dbReference type="AlphaFoldDB" id="A0A241XSS4"/>
<proteinExistence type="predicted"/>
<evidence type="ECO:0000313" key="1">
    <source>
        <dbReference type="EMBL" id="OTI63138.1"/>
    </source>
</evidence>
<accession>A0A241XSS4</accession>
<organism evidence="1 2">
    <name type="scientific">Pseudomonas aeruginosa</name>
    <dbReference type="NCBI Taxonomy" id="287"/>
    <lineage>
        <taxon>Bacteria</taxon>
        <taxon>Pseudomonadati</taxon>
        <taxon>Pseudomonadota</taxon>
        <taxon>Gammaproteobacteria</taxon>
        <taxon>Pseudomonadales</taxon>
        <taxon>Pseudomonadaceae</taxon>
        <taxon>Pseudomonas</taxon>
    </lineage>
</organism>
<dbReference type="Proteomes" id="UP000194857">
    <property type="component" value="Unassembled WGS sequence"/>
</dbReference>
<protein>
    <submittedName>
        <fullName evidence="1">Uncharacterized protein</fullName>
    </submittedName>
</protein>
<dbReference type="EMBL" id="NFFZ01000004">
    <property type="protein sequence ID" value="OTI63138.1"/>
    <property type="molecule type" value="Genomic_DNA"/>
</dbReference>
<dbReference type="RefSeq" id="WP_065327550.1">
    <property type="nucleotide sequence ID" value="NZ_NFFZ01000004.1"/>
</dbReference>